<evidence type="ECO:0000256" key="1">
    <source>
        <dbReference type="ARBA" id="ARBA00001936"/>
    </source>
</evidence>
<dbReference type="RefSeq" id="WP_087132143.1">
    <property type="nucleotide sequence ID" value="NZ_FUKO01000023.1"/>
</dbReference>
<dbReference type="InterPro" id="IPR036691">
    <property type="entry name" value="Endo/exonu/phosph_ase_sf"/>
</dbReference>
<dbReference type="GO" id="GO:0008311">
    <property type="term" value="F:double-stranded DNA 3'-5' DNA exonuclease activity"/>
    <property type="evidence" value="ECO:0007669"/>
    <property type="project" value="UniProtKB-EC"/>
</dbReference>
<dbReference type="GO" id="GO:0003677">
    <property type="term" value="F:DNA binding"/>
    <property type="evidence" value="ECO:0007669"/>
    <property type="project" value="InterPro"/>
</dbReference>
<protein>
    <submittedName>
        <fullName evidence="10">Exodeoxyribonuclease III</fullName>
        <ecNumber evidence="10">3.1.11.2</ecNumber>
    </submittedName>
</protein>
<evidence type="ECO:0000256" key="7">
    <source>
        <dbReference type="PIRSR" id="PIRSR604808-2"/>
    </source>
</evidence>
<evidence type="ECO:0000313" key="10">
    <source>
        <dbReference type="EMBL" id="SJN38935.1"/>
    </source>
</evidence>
<feature type="binding site" evidence="7">
    <location>
        <position position="7"/>
    </location>
    <ligand>
        <name>Mg(2+)</name>
        <dbReference type="ChEBI" id="CHEBI:18420"/>
        <label>1</label>
    </ligand>
</feature>
<feature type="active site" description="Proton acceptor" evidence="6">
    <location>
        <position position="258"/>
    </location>
</feature>
<feature type="active site" description="Proton donor/acceptor" evidence="6">
    <location>
        <position position="158"/>
    </location>
</feature>
<evidence type="ECO:0000313" key="11">
    <source>
        <dbReference type="Proteomes" id="UP000196320"/>
    </source>
</evidence>
<comment type="cofactor">
    <cofactor evidence="1">
        <name>Mn(2+)</name>
        <dbReference type="ChEBI" id="CHEBI:29035"/>
    </cofactor>
</comment>
<dbReference type="PANTHER" id="PTHR43250:SF2">
    <property type="entry name" value="EXODEOXYRIBONUCLEASE III"/>
    <property type="match status" value="1"/>
</dbReference>
<dbReference type="AlphaFoldDB" id="A0A1R4K4C7"/>
<dbReference type="OrthoDB" id="9803914at2"/>
<reference evidence="10 11" key="1">
    <citation type="submission" date="2017-02" db="EMBL/GenBank/DDBJ databases">
        <authorList>
            <person name="Peterson S.W."/>
        </authorList>
    </citation>
    <scope>NUCLEOTIDE SEQUENCE [LARGE SCALE GENOMIC DNA]</scope>
    <source>
        <strain evidence="10 11">B Mb 05.01</strain>
    </source>
</reference>
<dbReference type="Pfam" id="PF03372">
    <property type="entry name" value="Exo_endo_phos"/>
    <property type="match status" value="1"/>
</dbReference>
<feature type="site" description="Important for catalytic activity" evidence="8">
    <location>
        <position position="228"/>
    </location>
</feature>
<dbReference type="InterPro" id="IPR037493">
    <property type="entry name" value="ExoIII-like"/>
</dbReference>
<comment type="similarity">
    <text evidence="2">Belongs to the DNA repair enzymes AP/ExoA family.</text>
</comment>
<evidence type="ECO:0000256" key="8">
    <source>
        <dbReference type="PIRSR" id="PIRSR604808-3"/>
    </source>
</evidence>
<feature type="site" description="Interaction with DNA substrate" evidence="8">
    <location>
        <position position="258"/>
    </location>
</feature>
<dbReference type="EMBL" id="FUKO01000023">
    <property type="protein sequence ID" value="SJN38935.1"/>
    <property type="molecule type" value="Genomic_DNA"/>
</dbReference>
<feature type="active site" evidence="6">
    <location>
        <position position="115"/>
    </location>
</feature>
<dbReference type="SUPFAM" id="SSF56219">
    <property type="entry name" value="DNase I-like"/>
    <property type="match status" value="1"/>
</dbReference>
<dbReference type="InterPro" id="IPR005135">
    <property type="entry name" value="Endo/exonuclease/phosphatase"/>
</dbReference>
<dbReference type="Gene3D" id="3.60.10.10">
    <property type="entry name" value="Endonuclease/exonuclease/phosphatase"/>
    <property type="match status" value="1"/>
</dbReference>
<dbReference type="InterPro" id="IPR020848">
    <property type="entry name" value="AP_endonuclease_F1_CS"/>
</dbReference>
<evidence type="ECO:0000256" key="4">
    <source>
        <dbReference type="ARBA" id="ARBA00022801"/>
    </source>
</evidence>
<accession>A0A1R4K4C7</accession>
<dbReference type="PROSITE" id="PS00728">
    <property type="entry name" value="AP_NUCLEASE_F1_3"/>
    <property type="match status" value="1"/>
</dbReference>
<dbReference type="PANTHER" id="PTHR43250">
    <property type="entry name" value="EXODEOXYRIBONUCLEASE III"/>
    <property type="match status" value="1"/>
</dbReference>
<comment type="cofactor">
    <cofactor evidence="7">
        <name>Mg(2+)</name>
        <dbReference type="ChEBI" id="CHEBI:18420"/>
    </cofactor>
    <cofactor evidence="7">
        <name>Mn(2+)</name>
        <dbReference type="ChEBI" id="CHEBI:29035"/>
    </cofactor>
    <text evidence="7">Probably binds two magnesium or manganese ions per subunit.</text>
</comment>
<keyword evidence="3 7" id="KW-0479">Metal-binding</keyword>
<keyword evidence="5 7" id="KW-0460">Magnesium</keyword>
<keyword evidence="11" id="KW-1185">Reference proteome</keyword>
<proteinExistence type="inferred from homology"/>
<feature type="binding site" evidence="7">
    <location>
        <position position="258"/>
    </location>
    <ligand>
        <name>Mg(2+)</name>
        <dbReference type="ChEBI" id="CHEBI:18420"/>
        <label>1</label>
    </ligand>
</feature>
<dbReference type="CDD" id="cd09086">
    <property type="entry name" value="ExoIII-like_AP-endo"/>
    <property type="match status" value="1"/>
</dbReference>
<dbReference type="Proteomes" id="UP000196320">
    <property type="component" value="Unassembled WGS sequence"/>
</dbReference>
<feature type="binding site" evidence="7">
    <location>
        <position position="158"/>
    </location>
    <ligand>
        <name>Mg(2+)</name>
        <dbReference type="ChEBI" id="CHEBI:18420"/>
        <label>1</label>
    </ligand>
</feature>
<keyword evidence="7" id="KW-0464">Manganese</keyword>
<feature type="binding site" evidence="7">
    <location>
        <position position="160"/>
    </location>
    <ligand>
        <name>Mg(2+)</name>
        <dbReference type="ChEBI" id="CHEBI:18420"/>
        <label>1</label>
    </ligand>
</feature>
<evidence type="ECO:0000256" key="6">
    <source>
        <dbReference type="PIRSR" id="PIRSR604808-1"/>
    </source>
</evidence>
<evidence type="ECO:0000256" key="5">
    <source>
        <dbReference type="ARBA" id="ARBA00022842"/>
    </source>
</evidence>
<evidence type="ECO:0000259" key="9">
    <source>
        <dbReference type="Pfam" id="PF03372"/>
    </source>
</evidence>
<feature type="binding site" evidence="7">
    <location>
        <position position="34"/>
    </location>
    <ligand>
        <name>Mg(2+)</name>
        <dbReference type="ChEBI" id="CHEBI:18420"/>
        <label>1</label>
    </ligand>
</feature>
<dbReference type="GO" id="GO:0004519">
    <property type="term" value="F:endonuclease activity"/>
    <property type="evidence" value="ECO:0007669"/>
    <property type="project" value="InterPro"/>
</dbReference>
<evidence type="ECO:0000256" key="3">
    <source>
        <dbReference type="ARBA" id="ARBA00022723"/>
    </source>
</evidence>
<keyword evidence="4 10" id="KW-0378">Hydrolase</keyword>
<feature type="binding site" evidence="7">
    <location>
        <position position="257"/>
    </location>
    <ligand>
        <name>Mg(2+)</name>
        <dbReference type="ChEBI" id="CHEBI:18420"/>
        <label>1</label>
    </ligand>
</feature>
<gene>
    <name evidence="10" type="ORF">FM104_10270</name>
</gene>
<sequence>MRLATWNINSIRTRVGRAVDFAVREDIDVLAFQEIKCKPEQFPYEPFEAAGYHVEVHGLNQWNGVAIASRLPMTEVSTGFDGMPGFEKGHEGPDAPLEARALGVTVDGVRVWSLYVPNGRALGDPHLAYKLHWLEALRTATAAEIAANPSRPLALVGDFNIIPFDHDNGDPGIVEGQSTHVSPEERAAFFAFESAGLTDVVRPLIPEGFTYWDYQRLKFPRNEGVRIDFILGSQPFADAVTGASIHRNERKGEQPSDHVPVVVDLDLGSDGDDDDLPMIFA</sequence>
<evidence type="ECO:0000256" key="2">
    <source>
        <dbReference type="ARBA" id="ARBA00007092"/>
    </source>
</evidence>
<feature type="site" description="Transition state stabilizer" evidence="8">
    <location>
        <position position="160"/>
    </location>
</feature>
<dbReference type="InterPro" id="IPR004808">
    <property type="entry name" value="AP_endonuc_1"/>
</dbReference>
<name>A0A1R4K4C7_9MICO</name>
<organism evidence="10 11">
    <name type="scientific">Microbacterium esteraromaticum</name>
    <dbReference type="NCBI Taxonomy" id="57043"/>
    <lineage>
        <taxon>Bacteria</taxon>
        <taxon>Bacillati</taxon>
        <taxon>Actinomycetota</taxon>
        <taxon>Actinomycetes</taxon>
        <taxon>Micrococcales</taxon>
        <taxon>Microbacteriaceae</taxon>
        <taxon>Microbacterium</taxon>
    </lineage>
</organism>
<dbReference type="GO" id="GO:0006281">
    <property type="term" value="P:DNA repair"/>
    <property type="evidence" value="ECO:0007669"/>
    <property type="project" value="InterPro"/>
</dbReference>
<dbReference type="EC" id="3.1.11.2" evidence="10"/>
<feature type="domain" description="Endonuclease/exonuclease/phosphatase" evidence="9">
    <location>
        <begin position="4"/>
        <end position="258"/>
    </location>
</feature>
<dbReference type="NCBIfam" id="TIGR00633">
    <property type="entry name" value="xth"/>
    <property type="match status" value="1"/>
</dbReference>
<dbReference type="PROSITE" id="PS51435">
    <property type="entry name" value="AP_NUCLEASE_F1_4"/>
    <property type="match status" value="1"/>
</dbReference>
<dbReference type="GO" id="GO:0046872">
    <property type="term" value="F:metal ion binding"/>
    <property type="evidence" value="ECO:0007669"/>
    <property type="project" value="UniProtKB-KW"/>
</dbReference>